<protein>
    <submittedName>
        <fullName evidence="1">Uncharacterized protein</fullName>
    </submittedName>
</protein>
<evidence type="ECO:0000313" key="1">
    <source>
        <dbReference type="EMBL" id="KAK3753211.1"/>
    </source>
</evidence>
<dbReference type="Proteomes" id="UP001283361">
    <property type="component" value="Unassembled WGS sequence"/>
</dbReference>
<sequence>MANWPILTPRARWSSSSSRCEVLEPTSGWLDLGCVNISRHQRFKQVLASHSMALRSFRALELDLATRLAAGGASVMKPH</sequence>
<reference evidence="1" key="1">
    <citation type="journal article" date="2023" name="G3 (Bethesda)">
        <title>A reference genome for the long-term kleptoplast-retaining sea slug Elysia crispata morphotype clarki.</title>
        <authorList>
            <person name="Eastman K.E."/>
            <person name="Pendleton A.L."/>
            <person name="Shaikh M.A."/>
            <person name="Suttiyut T."/>
            <person name="Ogas R."/>
            <person name="Tomko P."/>
            <person name="Gavelis G."/>
            <person name="Widhalm J.R."/>
            <person name="Wisecaver J.H."/>
        </authorList>
    </citation>
    <scope>NUCLEOTIDE SEQUENCE</scope>
    <source>
        <strain evidence="1">ECLA1</strain>
    </source>
</reference>
<name>A0AAE1D2U0_9GAST</name>
<evidence type="ECO:0000313" key="2">
    <source>
        <dbReference type="Proteomes" id="UP001283361"/>
    </source>
</evidence>
<accession>A0AAE1D2U0</accession>
<dbReference type="EMBL" id="JAWDGP010005718">
    <property type="protein sequence ID" value="KAK3753211.1"/>
    <property type="molecule type" value="Genomic_DNA"/>
</dbReference>
<comment type="caution">
    <text evidence="1">The sequence shown here is derived from an EMBL/GenBank/DDBJ whole genome shotgun (WGS) entry which is preliminary data.</text>
</comment>
<gene>
    <name evidence="1" type="ORF">RRG08_024485</name>
</gene>
<dbReference type="AlphaFoldDB" id="A0AAE1D2U0"/>
<organism evidence="1 2">
    <name type="scientific">Elysia crispata</name>
    <name type="common">lettuce slug</name>
    <dbReference type="NCBI Taxonomy" id="231223"/>
    <lineage>
        <taxon>Eukaryota</taxon>
        <taxon>Metazoa</taxon>
        <taxon>Spiralia</taxon>
        <taxon>Lophotrochozoa</taxon>
        <taxon>Mollusca</taxon>
        <taxon>Gastropoda</taxon>
        <taxon>Heterobranchia</taxon>
        <taxon>Euthyneura</taxon>
        <taxon>Panpulmonata</taxon>
        <taxon>Sacoglossa</taxon>
        <taxon>Placobranchoidea</taxon>
        <taxon>Plakobranchidae</taxon>
        <taxon>Elysia</taxon>
    </lineage>
</organism>
<keyword evidence="2" id="KW-1185">Reference proteome</keyword>
<proteinExistence type="predicted"/>